<dbReference type="OrthoDB" id="42020at2157"/>
<proteinExistence type="predicted"/>
<accession>A0A1W6K353</accession>
<dbReference type="Proteomes" id="UP000193404">
    <property type="component" value="Chromosome"/>
</dbReference>
<evidence type="ECO:0000313" key="2">
    <source>
        <dbReference type="Proteomes" id="UP000193404"/>
    </source>
</evidence>
<keyword evidence="2" id="KW-1185">Reference proteome</keyword>
<dbReference type="AlphaFoldDB" id="A0A1W6K353"/>
<dbReference type="RefSeq" id="WP_148692740.1">
    <property type="nucleotide sequence ID" value="NZ_CP020477.1"/>
</dbReference>
<evidence type="ECO:0008006" key="3">
    <source>
        <dbReference type="Google" id="ProtNLM"/>
    </source>
</evidence>
<dbReference type="KEGG" id="aman:B6F84_13595"/>
<protein>
    <recommendedName>
        <fullName evidence="3">AsnC family protein</fullName>
    </recommendedName>
</protein>
<sequence length="343" mass="41121">MQLLSQKNKLSTLLYYIQRFGDLNPKILGLLSGIKDAEELISYLRNNYEYRTFPFFNEKALGLDKYIFTIYSRRKFDLLKLYEMFDGMIGFALRDVFNPSSINLMIYSNSLSFFKIFDYLLDNDFIYHYEYLGKVKSRLIYPLDYSMFNFETKEFEGISPREREPFQNVDLTDDFKPDYYDVRIIGMKQERTDVGLKELSSLLGISFRDLLYHYQKHVAGKGLIPSYITYFTRFTFRLQVIFNKEETLRYLTRIPTLYYVHVLDNYYVAHILGWKGQLLKYVEFIKEAEYEFNDKVYLSVHPYTSKYLLTASIPYEHFTEDGKWDFNVERMISKAEKVIEVIK</sequence>
<evidence type="ECO:0000313" key="1">
    <source>
        <dbReference type="EMBL" id="ARM76946.1"/>
    </source>
</evidence>
<reference evidence="1 2" key="1">
    <citation type="submission" date="2017-03" db="EMBL/GenBank/DDBJ databases">
        <title>Sulfur activation and transportation mechanism of thermophilic Archaea Acidianus manzaensis YN-25.</title>
        <authorList>
            <person name="Ma Y."/>
            <person name="Yang Y."/>
            <person name="Xia J."/>
        </authorList>
    </citation>
    <scope>NUCLEOTIDE SEQUENCE [LARGE SCALE GENOMIC DNA]</scope>
    <source>
        <strain evidence="1 2">YN-25</strain>
    </source>
</reference>
<dbReference type="GeneID" id="41591973"/>
<dbReference type="EMBL" id="CP020477">
    <property type="protein sequence ID" value="ARM76946.1"/>
    <property type="molecule type" value="Genomic_DNA"/>
</dbReference>
<gene>
    <name evidence="1" type="ORF">B6F84_13595</name>
</gene>
<organism evidence="1 2">
    <name type="scientific">Acidianus manzaensis</name>
    <dbReference type="NCBI Taxonomy" id="282676"/>
    <lineage>
        <taxon>Archaea</taxon>
        <taxon>Thermoproteota</taxon>
        <taxon>Thermoprotei</taxon>
        <taxon>Sulfolobales</taxon>
        <taxon>Sulfolobaceae</taxon>
        <taxon>Acidianus</taxon>
    </lineage>
</organism>
<name>A0A1W6K353_9CREN</name>